<dbReference type="PROSITE" id="PS00691">
    <property type="entry name" value="DNA_PHOTOLYASES_1_2"/>
    <property type="match status" value="1"/>
</dbReference>
<comment type="cofactor">
    <cofactor evidence="1">
        <name>(6R)-5,10-methylene-5,6,7,8-tetrahydrofolate</name>
        <dbReference type="ChEBI" id="CHEBI:15636"/>
    </cofactor>
</comment>
<dbReference type="AlphaFoldDB" id="A0AAE9L1M0"/>
<sequence>MPRSSQPQSADAAGRAPYRVDQRFERGLVWFRRDLRADDHAALHYALKHCRQVWCVFVFDREILDSLLERGLQADRRVDFILRSLAPLHAALSQWGGGLIVLDAMAREAIPQLAAALEAEAVFANHDYEPSANARDAAVRDALAADARLLFTFKDQVIFEADEVLNGQGAPFAVFTPYKNAWLRTVQPFDLRPYPVDKYRRALAPVPGEYRRDLPTLADLGFAPSNLAEIAMPTGSDGAHALFDEFLDRIGDYGQRRDFPALRGPSYLSVHLRFGTISIRTLARAAHETVLRGGAASAGAAVWLSELIWRDFYFMILHHHPRVAEGKSFHPEYDDLRWVAPQTGERYFQAWCDAATGYPLVDAAMRQIRQSGYMHNRLRMVTASFLVKDLGVDWRRGEQYFADQLNDFDFAANNGGWQWAASTGCDAQPYFRIFNPVTQSEKFDPDGKFIRKYLPELARLPDKYLHAPWTAPDEVLAAAGVKLGEHYPRPIVQHDIARQETLARYAVVKTPKAKAAARAKLAEEEN</sequence>
<keyword evidence="5 8" id="KW-0274">FAD</keyword>
<feature type="binding site" evidence="8">
    <location>
        <begin position="306"/>
        <end position="313"/>
    </location>
    <ligand>
        <name>FAD</name>
        <dbReference type="ChEBI" id="CHEBI:57692"/>
    </ligand>
</feature>
<evidence type="ECO:0000256" key="7">
    <source>
        <dbReference type="ARBA" id="ARBA00033999"/>
    </source>
</evidence>
<comment type="similarity">
    <text evidence="10">Belongs to the DNA photolyase family.</text>
</comment>
<evidence type="ECO:0000256" key="3">
    <source>
        <dbReference type="ARBA" id="ARBA00014046"/>
    </source>
</evidence>
<dbReference type="GO" id="GO:0003677">
    <property type="term" value="F:DNA binding"/>
    <property type="evidence" value="ECO:0007669"/>
    <property type="project" value="TreeGrafter"/>
</dbReference>
<evidence type="ECO:0000256" key="1">
    <source>
        <dbReference type="ARBA" id="ARBA00001932"/>
    </source>
</evidence>
<dbReference type="PROSITE" id="PS51645">
    <property type="entry name" value="PHR_CRY_ALPHA_BETA"/>
    <property type="match status" value="1"/>
</dbReference>
<evidence type="ECO:0000256" key="4">
    <source>
        <dbReference type="ARBA" id="ARBA00022630"/>
    </source>
</evidence>
<dbReference type="Gene3D" id="1.10.579.10">
    <property type="entry name" value="DNA Cyclobutane Dipyrimidine Photolyase, subunit A, domain 3"/>
    <property type="match status" value="1"/>
</dbReference>
<feature type="site" description="Electron transfer via tryptophanyl radical" evidence="9">
    <location>
        <position position="394"/>
    </location>
</feature>
<feature type="site" description="Electron transfer via tryptophanyl radical" evidence="9">
    <location>
        <position position="338"/>
    </location>
</feature>
<protein>
    <recommendedName>
        <fullName evidence="3">Deoxyribodipyrimidine photo-lyase</fullName>
        <ecNumber evidence="2">4.1.99.3</ecNumber>
    </recommendedName>
</protein>
<gene>
    <name evidence="12" type="ORF">M5D45_12975</name>
</gene>
<dbReference type="InterPro" id="IPR006050">
    <property type="entry name" value="DNA_photolyase_N"/>
</dbReference>
<dbReference type="FunFam" id="1.10.579.10:FF:000003">
    <property type="entry name" value="Deoxyribodipyrimidine photo-lyase"/>
    <property type="match status" value="1"/>
</dbReference>
<dbReference type="RefSeq" id="WP_250024756.1">
    <property type="nucleotide sequence ID" value="NZ_CP097330.1"/>
</dbReference>
<evidence type="ECO:0000256" key="8">
    <source>
        <dbReference type="PIRSR" id="PIRSR602081-1"/>
    </source>
</evidence>
<dbReference type="GO" id="GO:0003904">
    <property type="term" value="F:deoxyribodipyrimidine photo-lyase activity"/>
    <property type="evidence" value="ECO:0007669"/>
    <property type="project" value="UniProtKB-EC"/>
</dbReference>
<dbReference type="PANTHER" id="PTHR11455">
    <property type="entry name" value="CRYPTOCHROME"/>
    <property type="match status" value="1"/>
</dbReference>
<dbReference type="PRINTS" id="PR00147">
    <property type="entry name" value="DNAPHOTLYASE"/>
</dbReference>
<dbReference type="EMBL" id="CP097330">
    <property type="protein sequence ID" value="URF03434.1"/>
    <property type="molecule type" value="Genomic_DNA"/>
</dbReference>
<dbReference type="GO" id="GO:0000719">
    <property type="term" value="P:photoreactive repair"/>
    <property type="evidence" value="ECO:0007669"/>
    <property type="project" value="UniProtKB-ARBA"/>
</dbReference>
<feature type="binding site" evidence="8">
    <location>
        <begin position="407"/>
        <end position="409"/>
    </location>
    <ligand>
        <name>FAD</name>
        <dbReference type="ChEBI" id="CHEBI:57692"/>
    </ligand>
</feature>
<accession>A0AAE9L1M0</accession>
<dbReference type="SUPFAM" id="SSF52425">
    <property type="entry name" value="Cryptochrome/photolyase, N-terminal domain"/>
    <property type="match status" value="1"/>
</dbReference>
<feature type="domain" description="Photolyase/cryptochrome alpha/beta" evidence="11">
    <location>
        <begin position="25"/>
        <end position="158"/>
    </location>
</feature>
<dbReference type="Gene3D" id="1.25.40.80">
    <property type="match status" value="1"/>
</dbReference>
<reference evidence="12" key="2">
    <citation type="submission" date="2022-05" db="EMBL/GenBank/DDBJ databases">
        <authorList>
            <person name="Kunte H.-J."/>
        </authorList>
    </citation>
    <scope>NUCLEOTIDE SEQUENCE</scope>
    <source>
        <strain evidence="12">G5</strain>
    </source>
</reference>
<proteinExistence type="inferred from homology"/>
<dbReference type="InterPro" id="IPR036134">
    <property type="entry name" value="Crypto/Photolyase_FAD-like_sf"/>
</dbReference>
<dbReference type="PROSITE" id="PS00394">
    <property type="entry name" value="DNA_PHOTOLYASES_1_1"/>
    <property type="match status" value="1"/>
</dbReference>
<feature type="site" description="Electron transfer via tryptophanyl radical" evidence="9">
    <location>
        <position position="417"/>
    </location>
</feature>
<dbReference type="Pfam" id="PF00875">
    <property type="entry name" value="DNA_photolyase"/>
    <property type="match status" value="1"/>
</dbReference>
<evidence type="ECO:0000256" key="10">
    <source>
        <dbReference type="RuleBase" id="RU004182"/>
    </source>
</evidence>
<comment type="catalytic activity">
    <reaction evidence="7">
        <text>cyclobutadipyrimidine (in DNA) = 2 pyrimidine residues (in DNA).</text>
        <dbReference type="EC" id="4.1.99.3"/>
    </reaction>
</comment>
<keyword evidence="4 8" id="KW-0285">Flavoprotein</keyword>
<evidence type="ECO:0000313" key="13">
    <source>
        <dbReference type="Proteomes" id="UP001056132"/>
    </source>
</evidence>
<dbReference type="GO" id="GO:0071949">
    <property type="term" value="F:FAD binding"/>
    <property type="evidence" value="ECO:0007669"/>
    <property type="project" value="TreeGrafter"/>
</dbReference>
<comment type="cofactor">
    <cofactor evidence="8">
        <name>FAD</name>
        <dbReference type="ChEBI" id="CHEBI:57692"/>
    </cofactor>
    <text evidence="8">Binds 1 FAD per subunit.</text>
</comment>
<feature type="binding site" evidence="8">
    <location>
        <position position="303"/>
    </location>
    <ligand>
        <name>FAD</name>
        <dbReference type="ChEBI" id="CHEBI:57692"/>
    </ligand>
</feature>
<dbReference type="Proteomes" id="UP001056132">
    <property type="component" value="Chromosome 1"/>
</dbReference>
<dbReference type="GO" id="GO:0009416">
    <property type="term" value="P:response to light stimulus"/>
    <property type="evidence" value="ECO:0007669"/>
    <property type="project" value="TreeGrafter"/>
</dbReference>
<name>A0AAE9L1M0_9BURK</name>
<evidence type="ECO:0000256" key="2">
    <source>
        <dbReference type="ARBA" id="ARBA00013149"/>
    </source>
</evidence>
<dbReference type="PANTHER" id="PTHR11455:SF9">
    <property type="entry name" value="CRYPTOCHROME CIRCADIAN CLOCK 5 ISOFORM X1"/>
    <property type="match status" value="1"/>
</dbReference>
<dbReference type="InterPro" id="IPR002081">
    <property type="entry name" value="Cryptochrome/DNA_photolyase_1"/>
</dbReference>
<evidence type="ECO:0000259" key="11">
    <source>
        <dbReference type="PROSITE" id="PS51645"/>
    </source>
</evidence>
<dbReference type="SUPFAM" id="SSF48173">
    <property type="entry name" value="Cryptochrome/photolyase FAD-binding domain"/>
    <property type="match status" value="1"/>
</dbReference>
<dbReference type="EC" id="4.1.99.3" evidence="2"/>
<evidence type="ECO:0000256" key="9">
    <source>
        <dbReference type="PIRSR" id="PIRSR602081-2"/>
    </source>
</evidence>
<reference evidence="12" key="1">
    <citation type="journal article" date="2022" name="Microbiol. Resour. Announc.">
        <title>Genome Sequence of Cupriavidus campinensis Strain G5, a Member of a Bacterial Consortium Capable of Polyethylene Degradation.</title>
        <authorList>
            <person name="Schneider B."/>
            <person name="Pfeiffer F."/>
            <person name="Dyall-Smith M."/>
            <person name="Kunte H.J."/>
        </authorList>
    </citation>
    <scope>NUCLEOTIDE SEQUENCE</scope>
    <source>
        <strain evidence="12">G5</strain>
    </source>
</reference>
<organism evidence="12 13">
    <name type="scientific">Cupriavidus campinensis</name>
    <dbReference type="NCBI Taxonomy" id="151783"/>
    <lineage>
        <taxon>Bacteria</taxon>
        <taxon>Pseudomonadati</taxon>
        <taxon>Pseudomonadota</taxon>
        <taxon>Betaproteobacteria</taxon>
        <taxon>Burkholderiales</taxon>
        <taxon>Burkholderiaceae</taxon>
        <taxon>Cupriavidus</taxon>
    </lineage>
</organism>
<evidence type="ECO:0000256" key="5">
    <source>
        <dbReference type="ARBA" id="ARBA00022827"/>
    </source>
</evidence>
<dbReference type="InterPro" id="IPR018394">
    <property type="entry name" value="DNA_photolyase_1_CS_C"/>
</dbReference>
<keyword evidence="6 10" id="KW-0157">Chromophore</keyword>
<dbReference type="InterPro" id="IPR005101">
    <property type="entry name" value="Cryptochr/Photolyase_FAD-bd"/>
</dbReference>
<dbReference type="InterPro" id="IPR036155">
    <property type="entry name" value="Crypto/Photolyase_N_sf"/>
</dbReference>
<evidence type="ECO:0000313" key="12">
    <source>
        <dbReference type="EMBL" id="URF03434.1"/>
    </source>
</evidence>
<dbReference type="InterPro" id="IPR014729">
    <property type="entry name" value="Rossmann-like_a/b/a_fold"/>
</dbReference>
<dbReference type="Pfam" id="PF03441">
    <property type="entry name" value="FAD_binding_7"/>
    <property type="match status" value="1"/>
</dbReference>
<evidence type="ECO:0000256" key="6">
    <source>
        <dbReference type="ARBA" id="ARBA00022991"/>
    </source>
</evidence>
<feature type="binding site" evidence="8">
    <location>
        <position position="253"/>
    </location>
    <ligand>
        <name>FAD</name>
        <dbReference type="ChEBI" id="CHEBI:57692"/>
    </ligand>
</feature>
<dbReference type="Gene3D" id="3.40.50.620">
    <property type="entry name" value="HUPs"/>
    <property type="match status" value="1"/>
</dbReference>
<dbReference type="KEGG" id="ccam:M5D45_12975"/>